<sequence length="37" mass="4157">MITSTFYLTTVARARLACLPCVTFDGEGHLQTRRHSC</sequence>
<accession>A0A0A9GK69</accession>
<organism evidence="1">
    <name type="scientific">Arundo donax</name>
    <name type="common">Giant reed</name>
    <name type="synonym">Donax arundinaceus</name>
    <dbReference type="NCBI Taxonomy" id="35708"/>
    <lineage>
        <taxon>Eukaryota</taxon>
        <taxon>Viridiplantae</taxon>
        <taxon>Streptophyta</taxon>
        <taxon>Embryophyta</taxon>
        <taxon>Tracheophyta</taxon>
        <taxon>Spermatophyta</taxon>
        <taxon>Magnoliopsida</taxon>
        <taxon>Liliopsida</taxon>
        <taxon>Poales</taxon>
        <taxon>Poaceae</taxon>
        <taxon>PACMAD clade</taxon>
        <taxon>Arundinoideae</taxon>
        <taxon>Arundineae</taxon>
        <taxon>Arundo</taxon>
    </lineage>
</organism>
<evidence type="ECO:0000313" key="1">
    <source>
        <dbReference type="EMBL" id="JAE23814.1"/>
    </source>
</evidence>
<reference evidence="1" key="2">
    <citation type="journal article" date="2015" name="Data Brief">
        <title>Shoot transcriptome of the giant reed, Arundo donax.</title>
        <authorList>
            <person name="Barrero R.A."/>
            <person name="Guerrero F.D."/>
            <person name="Moolhuijzen P."/>
            <person name="Goolsby J.A."/>
            <person name="Tidwell J."/>
            <person name="Bellgard S.E."/>
            <person name="Bellgard M.I."/>
        </authorList>
    </citation>
    <scope>NUCLEOTIDE SEQUENCE</scope>
    <source>
        <tissue evidence="1">Shoot tissue taken approximately 20 cm above the soil surface</tissue>
    </source>
</reference>
<dbReference type="EMBL" id="GBRH01174082">
    <property type="protein sequence ID" value="JAE23814.1"/>
    <property type="molecule type" value="Transcribed_RNA"/>
</dbReference>
<reference evidence="1" key="1">
    <citation type="submission" date="2014-09" db="EMBL/GenBank/DDBJ databases">
        <authorList>
            <person name="Magalhaes I.L.F."/>
            <person name="Oliveira U."/>
            <person name="Santos F.R."/>
            <person name="Vidigal T.H.D.A."/>
            <person name="Brescovit A.D."/>
            <person name="Santos A.J."/>
        </authorList>
    </citation>
    <scope>NUCLEOTIDE SEQUENCE</scope>
    <source>
        <tissue evidence="1">Shoot tissue taken approximately 20 cm above the soil surface</tissue>
    </source>
</reference>
<proteinExistence type="predicted"/>
<name>A0A0A9GK69_ARUDO</name>
<dbReference type="AlphaFoldDB" id="A0A0A9GK69"/>
<protein>
    <submittedName>
        <fullName evidence="1">Uncharacterized protein</fullName>
    </submittedName>
</protein>